<feature type="domain" description="SpaA-like prealbumin fold" evidence="3">
    <location>
        <begin position="355"/>
        <end position="458"/>
    </location>
</feature>
<reference evidence="4 5" key="1">
    <citation type="submission" date="2018-12" db="EMBL/GenBank/DDBJ databases">
        <title>Unveiling genomic diversity among members of the Bifidobacterium pseudolongum species, a widely distributed gut commensal of the animal kingdom.</title>
        <authorList>
            <person name="Lugli G.A."/>
            <person name="Duranti S."/>
            <person name="Albert K."/>
            <person name="Mancabelli L."/>
            <person name="Napoli S."/>
            <person name="Viappiani A."/>
            <person name="Anzalone R."/>
            <person name="Longhi G."/>
            <person name="Milani C."/>
            <person name="Turroni F."/>
            <person name="Alessandri G."/>
            <person name="Sela D.A."/>
            <person name="Van Sinderen D."/>
            <person name="Ventura M."/>
        </authorList>
    </citation>
    <scope>NUCLEOTIDE SEQUENCE [LARGE SCALE GENOMIC DNA]</scope>
    <source>
        <strain evidence="4 5">2003B</strain>
    </source>
</reference>
<name>A0A4Q5ASK1_9BIFI</name>
<evidence type="ECO:0000313" key="4">
    <source>
        <dbReference type="EMBL" id="RYQ35197.1"/>
    </source>
</evidence>
<feature type="chain" id="PRO_5020503166" evidence="2">
    <location>
        <begin position="30"/>
        <end position="532"/>
    </location>
</feature>
<evidence type="ECO:0000256" key="1">
    <source>
        <dbReference type="SAM" id="Phobius"/>
    </source>
</evidence>
<dbReference type="InterPro" id="IPR013783">
    <property type="entry name" value="Ig-like_fold"/>
</dbReference>
<dbReference type="Gene3D" id="2.60.40.10">
    <property type="entry name" value="Immunoglobulins"/>
    <property type="match status" value="1"/>
</dbReference>
<dbReference type="RefSeq" id="WP_129967085.1">
    <property type="nucleotide sequence ID" value="NZ_RYUW01000021.1"/>
</dbReference>
<dbReference type="GO" id="GO:0005975">
    <property type="term" value="P:carbohydrate metabolic process"/>
    <property type="evidence" value="ECO:0007669"/>
    <property type="project" value="UniProtKB-ARBA"/>
</dbReference>
<dbReference type="Pfam" id="PF17802">
    <property type="entry name" value="SpaA"/>
    <property type="match status" value="1"/>
</dbReference>
<comment type="caution">
    <text evidence="4">The sequence shown here is derived from an EMBL/GenBank/DDBJ whole genome shotgun (WGS) entry which is preliminary data.</text>
</comment>
<organism evidence="4 5">
    <name type="scientific">Bifidobacterium pseudolongum subsp. globosum</name>
    <dbReference type="NCBI Taxonomy" id="1690"/>
    <lineage>
        <taxon>Bacteria</taxon>
        <taxon>Bacillati</taxon>
        <taxon>Actinomycetota</taxon>
        <taxon>Actinomycetes</taxon>
        <taxon>Bifidobacteriales</taxon>
        <taxon>Bifidobacteriaceae</taxon>
        <taxon>Bifidobacterium</taxon>
    </lineage>
</organism>
<sequence>MNLKRVFAGVAAAATMLGGLAIGATTANAAPTDPASITVNNAQPGHTYTAYKFANITPLDRGGYDVTTLTTPNTVSTALYTALTTAAALQKPPVTPQSWWSANPAAAVATLDNAALRQFAEALKANVAELQQTGTPLMIAETDKPTTGTIANLTEGWYAVADSNGPLAIVATPINGETNLPIKTPHEQGQYDIQANGTFNAKAGEQLVVMNTPKKSVDTPEVSAGDTVTYTVTDTIPETAKMFKDFTYSLTDMPASGISIISGSAVIDGVESPYPFTRGTGDATNTWTVTIPNAENFAGMKVTLTYTAKITAEIAESNVAANSVYSNGSYVAVGETKPTTVQSLKAAVAKVFTNDFTLKKVDASGHPLTGAKFIISKTVGSKTYYGIYDTTHNTWDWTNTDNTKATSFMNDGDSEVTFNNLAAGTYTITETQVPNGFAASFAQPFQITVTRTGDNQVATSLEKDDDTFGLVTLDNTTTSKPVITVKNVQNVTQLPLTGAAGITMLVVVALLLGGAGALIAVRSRSLKRQLNA</sequence>
<gene>
    <name evidence="4" type="ORF">PG2003B_1601</name>
</gene>
<dbReference type="AlphaFoldDB" id="A0A4Q5ASK1"/>
<dbReference type="InterPro" id="IPR026466">
    <property type="entry name" value="Fim_isopep_form_D2_dom"/>
</dbReference>
<dbReference type="InterPro" id="IPR041033">
    <property type="entry name" value="SpaA_PFL_dom_1"/>
</dbReference>
<keyword evidence="1" id="KW-0472">Membrane</keyword>
<evidence type="ECO:0000256" key="2">
    <source>
        <dbReference type="SAM" id="SignalP"/>
    </source>
</evidence>
<evidence type="ECO:0000259" key="3">
    <source>
        <dbReference type="Pfam" id="PF17802"/>
    </source>
</evidence>
<protein>
    <submittedName>
        <fullName evidence="4">Cell surface protein fimafimbrial subunit</fullName>
    </submittedName>
</protein>
<keyword evidence="2" id="KW-0732">Signal</keyword>
<dbReference type="NCBIfam" id="TIGR04226">
    <property type="entry name" value="RrgB_K2N_iso_D2"/>
    <property type="match status" value="1"/>
</dbReference>
<evidence type="ECO:0000313" key="5">
    <source>
        <dbReference type="Proteomes" id="UP000292382"/>
    </source>
</evidence>
<feature type="transmembrane region" description="Helical" evidence="1">
    <location>
        <begin position="496"/>
        <end position="521"/>
    </location>
</feature>
<proteinExistence type="predicted"/>
<dbReference type="Gene3D" id="2.60.40.740">
    <property type="match status" value="1"/>
</dbReference>
<dbReference type="Proteomes" id="UP000292382">
    <property type="component" value="Unassembled WGS sequence"/>
</dbReference>
<accession>A0A4Q5ASK1</accession>
<feature type="signal peptide" evidence="2">
    <location>
        <begin position="1"/>
        <end position="29"/>
    </location>
</feature>
<keyword evidence="1" id="KW-0812">Transmembrane</keyword>
<dbReference type="EMBL" id="RYUW01000021">
    <property type="protein sequence ID" value="RYQ35197.1"/>
    <property type="molecule type" value="Genomic_DNA"/>
</dbReference>
<keyword evidence="1" id="KW-1133">Transmembrane helix</keyword>